<dbReference type="SUPFAM" id="SSF53335">
    <property type="entry name" value="S-adenosyl-L-methionine-dependent methyltransferases"/>
    <property type="match status" value="1"/>
</dbReference>
<keyword evidence="4 7" id="KW-0489">Methyltransferase</keyword>
<keyword evidence="6 7" id="KW-0949">S-adenosyl-L-methionine</keyword>
<dbReference type="HAMAP" id="MF_00090">
    <property type="entry name" value="PIMT"/>
    <property type="match status" value="1"/>
</dbReference>
<dbReference type="FunFam" id="3.40.50.150:FF:000010">
    <property type="entry name" value="Protein-L-isoaspartate O-methyltransferase"/>
    <property type="match status" value="1"/>
</dbReference>
<evidence type="ECO:0000256" key="1">
    <source>
        <dbReference type="ARBA" id="ARBA00004496"/>
    </source>
</evidence>
<dbReference type="KEGG" id="aco:Amico_0331"/>
<dbReference type="STRING" id="572547.Amico_0331"/>
<evidence type="ECO:0000256" key="4">
    <source>
        <dbReference type="ARBA" id="ARBA00022603"/>
    </source>
</evidence>
<dbReference type="Gene3D" id="3.40.50.150">
    <property type="entry name" value="Vaccinia Virus protein VP39"/>
    <property type="match status" value="1"/>
</dbReference>
<comment type="subcellular location">
    <subcellularLocation>
        <location evidence="1 7">Cytoplasm</location>
    </subcellularLocation>
</comment>
<dbReference type="InterPro" id="IPR029063">
    <property type="entry name" value="SAM-dependent_MTases_sf"/>
</dbReference>
<evidence type="ECO:0000256" key="7">
    <source>
        <dbReference type="HAMAP-Rule" id="MF_00090"/>
    </source>
</evidence>
<evidence type="ECO:0000313" key="9">
    <source>
        <dbReference type="Proteomes" id="UP000002366"/>
    </source>
</evidence>
<dbReference type="PROSITE" id="PS01279">
    <property type="entry name" value="PCMT"/>
    <property type="match status" value="1"/>
</dbReference>
<evidence type="ECO:0000313" key="8">
    <source>
        <dbReference type="EMBL" id="ADE56474.1"/>
    </source>
</evidence>
<dbReference type="eggNOG" id="COG2518">
    <property type="taxonomic scope" value="Bacteria"/>
</dbReference>
<dbReference type="CDD" id="cd02440">
    <property type="entry name" value="AdoMet_MTases"/>
    <property type="match status" value="1"/>
</dbReference>
<dbReference type="RefSeq" id="WP_013047740.1">
    <property type="nucleotide sequence ID" value="NC_014011.1"/>
</dbReference>
<protein>
    <recommendedName>
        <fullName evidence="7">Protein-L-isoaspartate O-methyltransferase</fullName>
        <ecNumber evidence="7">2.1.1.77</ecNumber>
    </recommendedName>
    <alternativeName>
        <fullName evidence="7">L-isoaspartyl protein carboxyl methyltransferase</fullName>
    </alternativeName>
    <alternativeName>
        <fullName evidence="7">Protein L-isoaspartyl methyltransferase</fullName>
    </alternativeName>
    <alternativeName>
        <fullName evidence="7">Protein-beta-aspartate methyltransferase</fullName>
        <shortName evidence="7">PIMT</shortName>
    </alternativeName>
</protein>
<dbReference type="EC" id="2.1.1.77" evidence="7"/>
<evidence type="ECO:0000256" key="2">
    <source>
        <dbReference type="ARBA" id="ARBA00005369"/>
    </source>
</evidence>
<dbReference type="PANTHER" id="PTHR11579:SF0">
    <property type="entry name" value="PROTEIN-L-ISOASPARTATE(D-ASPARTATE) O-METHYLTRANSFERASE"/>
    <property type="match status" value="1"/>
</dbReference>
<dbReference type="NCBIfam" id="TIGR00080">
    <property type="entry name" value="pimt"/>
    <property type="match status" value="1"/>
</dbReference>
<evidence type="ECO:0000256" key="6">
    <source>
        <dbReference type="ARBA" id="ARBA00022691"/>
    </source>
</evidence>
<dbReference type="GO" id="GO:0005737">
    <property type="term" value="C:cytoplasm"/>
    <property type="evidence" value="ECO:0007669"/>
    <property type="project" value="UniProtKB-SubCell"/>
</dbReference>
<dbReference type="GO" id="GO:0004719">
    <property type="term" value="F:protein-L-isoaspartate (D-aspartate) O-methyltransferase activity"/>
    <property type="evidence" value="ECO:0007669"/>
    <property type="project" value="UniProtKB-UniRule"/>
</dbReference>
<comment type="similarity">
    <text evidence="2 7">Belongs to the methyltransferase superfamily. L-isoaspartyl/D-aspartyl protein methyltransferase family.</text>
</comment>
<keyword evidence="9" id="KW-1185">Reference proteome</keyword>
<organism evidence="8 9">
    <name type="scientific">Aminobacterium colombiense (strain DSM 12261 / ALA-1)</name>
    <dbReference type="NCBI Taxonomy" id="572547"/>
    <lineage>
        <taxon>Bacteria</taxon>
        <taxon>Thermotogati</taxon>
        <taxon>Synergistota</taxon>
        <taxon>Synergistia</taxon>
        <taxon>Synergistales</taxon>
        <taxon>Aminobacteriaceae</taxon>
        <taxon>Aminobacterium</taxon>
    </lineage>
</organism>
<keyword evidence="5 7" id="KW-0808">Transferase</keyword>
<dbReference type="Pfam" id="PF01135">
    <property type="entry name" value="PCMT"/>
    <property type="match status" value="1"/>
</dbReference>
<name>D5ED42_AMICL</name>
<dbReference type="Proteomes" id="UP000002366">
    <property type="component" value="Chromosome"/>
</dbReference>
<dbReference type="PANTHER" id="PTHR11579">
    <property type="entry name" value="PROTEIN-L-ISOASPARTATE O-METHYLTRANSFERASE"/>
    <property type="match status" value="1"/>
</dbReference>
<gene>
    <name evidence="7" type="primary">pcm</name>
    <name evidence="8" type="ordered locus">Amico_0331</name>
</gene>
<accession>D5ED42</accession>
<comment type="catalytic activity">
    <reaction evidence="7">
        <text>[protein]-L-isoaspartate + S-adenosyl-L-methionine = [protein]-L-isoaspartate alpha-methyl ester + S-adenosyl-L-homocysteine</text>
        <dbReference type="Rhea" id="RHEA:12705"/>
        <dbReference type="Rhea" id="RHEA-COMP:12143"/>
        <dbReference type="Rhea" id="RHEA-COMP:12144"/>
        <dbReference type="ChEBI" id="CHEBI:57856"/>
        <dbReference type="ChEBI" id="CHEBI:59789"/>
        <dbReference type="ChEBI" id="CHEBI:90596"/>
        <dbReference type="ChEBI" id="CHEBI:90598"/>
        <dbReference type="EC" id="2.1.1.77"/>
    </reaction>
</comment>
<sequence length="222" mass="24696">MDLEKWQDFAWLMVKTQIESRGVEDERVLQAMKKVPRHLFVAEEYQSLAYVDAPLPIGESQTISQPYMVALMTELLQVSPGMKILEIGTGSGYQAAVLAEIGAKVFSIERISSLAKKARNVLSKAGYEVVVVTADGREGYAQEAPYNGIIVTAAADRVEEAWRDQLSIGGRLVVPLSVDVGLQRLVVLLKKKNQWIDTWHDYCRFVPVMPGTRTEKREGADG</sequence>
<dbReference type="InterPro" id="IPR000682">
    <property type="entry name" value="PCMT"/>
</dbReference>
<dbReference type="AlphaFoldDB" id="D5ED42"/>
<dbReference type="EMBL" id="CP001997">
    <property type="protein sequence ID" value="ADE56474.1"/>
    <property type="molecule type" value="Genomic_DNA"/>
</dbReference>
<dbReference type="HOGENOM" id="CLU_055432_2_0_0"/>
<comment type="function">
    <text evidence="7">Catalyzes the methyl esterification of L-isoaspartyl residues in peptides and proteins that result from spontaneous decomposition of normal L-aspartyl and L-asparaginyl residues. It plays a role in the repair and/or degradation of damaged proteins.</text>
</comment>
<evidence type="ECO:0000256" key="5">
    <source>
        <dbReference type="ARBA" id="ARBA00022679"/>
    </source>
</evidence>
<dbReference type="GO" id="GO:0030091">
    <property type="term" value="P:protein repair"/>
    <property type="evidence" value="ECO:0007669"/>
    <property type="project" value="UniProtKB-UniRule"/>
</dbReference>
<evidence type="ECO:0000256" key="3">
    <source>
        <dbReference type="ARBA" id="ARBA00022490"/>
    </source>
</evidence>
<dbReference type="GO" id="GO:0032259">
    <property type="term" value="P:methylation"/>
    <property type="evidence" value="ECO:0007669"/>
    <property type="project" value="UniProtKB-KW"/>
</dbReference>
<reference evidence="8 9" key="1">
    <citation type="journal article" date="2010" name="Stand. Genomic Sci.">
        <title>Complete genome sequence of Aminobacterium colombiense type strain (ALA-1).</title>
        <authorList>
            <person name="Chertkov O."/>
            <person name="Sikorski J."/>
            <person name="Brambilla E."/>
            <person name="Lapidus A."/>
            <person name="Copeland A."/>
            <person name="Glavina Del Rio T."/>
            <person name="Nolan M."/>
            <person name="Lucas S."/>
            <person name="Tice H."/>
            <person name="Cheng J.F."/>
            <person name="Han C."/>
            <person name="Detter J.C."/>
            <person name="Bruce D."/>
            <person name="Tapia R."/>
            <person name="Goodwin L."/>
            <person name="Pitluck S."/>
            <person name="Liolios K."/>
            <person name="Ivanova N."/>
            <person name="Mavromatis K."/>
            <person name="Ovchinnikova G."/>
            <person name="Pati A."/>
            <person name="Chen A."/>
            <person name="Palaniappan K."/>
            <person name="Land M."/>
            <person name="Hauser L."/>
            <person name="Chang Y.J."/>
            <person name="Jeffries C.D."/>
            <person name="Spring S."/>
            <person name="Rohde M."/>
            <person name="Goker M."/>
            <person name="Bristow J."/>
            <person name="Eisen J.A."/>
            <person name="Markowitz V."/>
            <person name="Hugenholtz P."/>
            <person name="Kyrpides N.C."/>
            <person name="Klenk H.P."/>
        </authorList>
    </citation>
    <scope>NUCLEOTIDE SEQUENCE [LARGE SCALE GENOMIC DNA]</scope>
    <source>
        <strain evidence="9">DSM 12261 / ALA-1</strain>
    </source>
</reference>
<keyword evidence="3 7" id="KW-0963">Cytoplasm</keyword>
<proteinExistence type="inferred from homology"/>
<feature type="active site" evidence="7">
    <location>
        <position position="64"/>
    </location>
</feature>
<dbReference type="NCBIfam" id="NF001453">
    <property type="entry name" value="PRK00312.1"/>
    <property type="match status" value="1"/>
</dbReference>